<dbReference type="AlphaFoldDB" id="A0AAW0CUG1"/>
<reference evidence="2 3" key="1">
    <citation type="submission" date="2024-01" db="EMBL/GenBank/DDBJ databases">
        <title>A draft genome for a cacao thread blight-causing isolate of Paramarasmius palmivorus.</title>
        <authorList>
            <person name="Baruah I.K."/>
            <person name="Bukari Y."/>
            <person name="Amoako-Attah I."/>
            <person name="Meinhardt L.W."/>
            <person name="Bailey B.A."/>
            <person name="Cohen S.P."/>
        </authorList>
    </citation>
    <scope>NUCLEOTIDE SEQUENCE [LARGE SCALE GENOMIC DNA]</scope>
    <source>
        <strain evidence="2 3">GH-12</strain>
    </source>
</reference>
<sequence>MAETHQSFGDTLSSGIQDVAALLPLLGTEQCERQVGSALERGYIYAAASSLSLFGSLGIVKVAFSTFLATIIFPFYGSQWLGNAGFITRGTVSSMVTIDEDTGLYGAEVKLRMLLEEQHIDNPDMVSGFEWSGWRHAQQEDSRPEKGWYMGGSNFSSYCREIVTDTVRMDFKELARDFKAMVRGFAFRWRSIKSTSTEILQSWNGMLIKTSMLSAIISISPYIYLASGNWSNSVSWIYPALRSFGSLLCVVCIQLALQLRIHRIANAGLAWMKFNERGSVPSKALPADEGGVMLEERIRTHLAAKIHTPSTLEKGLSEHLSQTEKEVLMEFLSVDPVLAVYQFLIACGMAMIVAGYVGCFSIVGQTGVPYGPYVWFAMETALSLLRITLWGLNPSWNDDTGLTMTLQLHSSEDPYYPLITSPNNATDLGFGDITSHPKPFTVYSEVDFFAAATAWIGPLQRLEAKSLSLYYALIVDQFDNASARRKYLSITVLLTDSQSYTFLARGLDTIESLHIHTSKLEILSGTGMYQAHLGSRLQRGNDGFFRSQLFRDVVIHAQRLRMRLFGGYEQNQLPLKWNISGPQGIQSPHGDCLADGAPLSIHDEKYINLQKLWDFTLAYIQTLHFGLDSPIEELGITAAGCVLKEAVMMMKSALLEVYLWDRERTFIVNRRKDERLAFQLVPECIYAMEMRIISQRDYAQARYQGIDWDLPLHYTCRYVESLRDEFSGAWDYLRTALQKLRSSTETDNLYREIRWLWNSITDGIDPIMELCEHLLPPSIPEILASITTGTELEDELQCLSLSLIAIAKAPDPNLSAPYVPVTEASDFTLTSIRMNKHLCALKIDPELIPAGLTKSIGRHNLGEYLRSVMYPDQTNQVEQMTTLIIRFKFSDLISEVTREAVAEHIAANPNILCLSGMKCHLPGTTCEQPHCKAVFANRRAWKERAQQSSLFLYRVGFEGGGENQTAALDVKGDRMVLFESGRCFVLFHCPGPGDITITLSVRQRYDSPTELAATMESERENYSETRYYDVPSSRARTAEQVVFQFPNVPRGHGEIGIIDRDGVAWGIRGLVDMQWSPRQQI</sequence>
<feature type="transmembrane region" description="Helical" evidence="1">
    <location>
        <begin position="338"/>
        <end position="357"/>
    </location>
</feature>
<evidence type="ECO:0000313" key="2">
    <source>
        <dbReference type="EMBL" id="KAK7041568.1"/>
    </source>
</evidence>
<dbReference type="EMBL" id="JAYKXP010000033">
    <property type="protein sequence ID" value="KAK7041568.1"/>
    <property type="molecule type" value="Genomic_DNA"/>
</dbReference>
<keyword evidence="1" id="KW-1133">Transmembrane helix</keyword>
<proteinExistence type="predicted"/>
<gene>
    <name evidence="2" type="ORF">VNI00_009155</name>
</gene>
<keyword evidence="1" id="KW-0472">Membrane</keyword>
<protein>
    <submittedName>
        <fullName evidence="2">Uncharacterized protein</fullName>
    </submittedName>
</protein>
<organism evidence="2 3">
    <name type="scientific">Paramarasmius palmivorus</name>
    <dbReference type="NCBI Taxonomy" id="297713"/>
    <lineage>
        <taxon>Eukaryota</taxon>
        <taxon>Fungi</taxon>
        <taxon>Dikarya</taxon>
        <taxon>Basidiomycota</taxon>
        <taxon>Agaricomycotina</taxon>
        <taxon>Agaricomycetes</taxon>
        <taxon>Agaricomycetidae</taxon>
        <taxon>Agaricales</taxon>
        <taxon>Marasmiineae</taxon>
        <taxon>Marasmiaceae</taxon>
        <taxon>Paramarasmius</taxon>
    </lineage>
</organism>
<evidence type="ECO:0000313" key="3">
    <source>
        <dbReference type="Proteomes" id="UP001383192"/>
    </source>
</evidence>
<name>A0AAW0CUG1_9AGAR</name>
<dbReference type="Proteomes" id="UP001383192">
    <property type="component" value="Unassembled WGS sequence"/>
</dbReference>
<comment type="caution">
    <text evidence="2">The sequence shown here is derived from an EMBL/GenBank/DDBJ whole genome shotgun (WGS) entry which is preliminary data.</text>
</comment>
<accession>A0AAW0CUG1</accession>
<keyword evidence="1" id="KW-0812">Transmembrane</keyword>
<evidence type="ECO:0000256" key="1">
    <source>
        <dbReference type="SAM" id="Phobius"/>
    </source>
</evidence>
<keyword evidence="3" id="KW-1185">Reference proteome</keyword>
<feature type="transmembrane region" description="Helical" evidence="1">
    <location>
        <begin position="43"/>
        <end position="76"/>
    </location>
</feature>